<dbReference type="RefSeq" id="WP_073389222.1">
    <property type="nucleotide sequence ID" value="NZ_FQXK01000031.1"/>
</dbReference>
<keyword evidence="4" id="KW-0288">FMN</keyword>
<dbReference type="SUPFAM" id="SSF55469">
    <property type="entry name" value="FMN-dependent nitroreductase-like"/>
    <property type="match status" value="1"/>
</dbReference>
<proteinExistence type="inferred from homology"/>
<dbReference type="Proteomes" id="UP000184278">
    <property type="component" value="Unassembled WGS sequence"/>
</dbReference>
<accession>A0A1M6BN33</accession>
<dbReference type="AlphaFoldDB" id="A0A1M6BN33"/>
<dbReference type="CDD" id="cd02136">
    <property type="entry name" value="PnbA_NfnB-like"/>
    <property type="match status" value="1"/>
</dbReference>
<dbReference type="STRING" id="1121131.SAMN02745229_03193"/>
<protein>
    <submittedName>
        <fullName evidence="7">Nitroreductase</fullName>
    </submittedName>
</protein>
<evidence type="ECO:0000256" key="2">
    <source>
        <dbReference type="ARBA" id="ARBA00007118"/>
    </source>
</evidence>
<keyword evidence="8" id="KW-1185">Reference proteome</keyword>
<dbReference type="PANTHER" id="PTHR43673:SF2">
    <property type="entry name" value="NITROREDUCTASE"/>
    <property type="match status" value="1"/>
</dbReference>
<dbReference type="Pfam" id="PF00881">
    <property type="entry name" value="Nitroreductase"/>
    <property type="match status" value="1"/>
</dbReference>
<dbReference type="InterPro" id="IPR000415">
    <property type="entry name" value="Nitroreductase-like"/>
</dbReference>
<feature type="domain" description="Nitroreductase" evidence="6">
    <location>
        <begin position="8"/>
        <end position="157"/>
    </location>
</feature>
<evidence type="ECO:0000313" key="7">
    <source>
        <dbReference type="EMBL" id="SHI49958.1"/>
    </source>
</evidence>
<evidence type="ECO:0000259" key="6">
    <source>
        <dbReference type="Pfam" id="PF00881"/>
    </source>
</evidence>
<dbReference type="InterPro" id="IPR029479">
    <property type="entry name" value="Nitroreductase"/>
</dbReference>
<evidence type="ECO:0000313" key="8">
    <source>
        <dbReference type="Proteomes" id="UP000184278"/>
    </source>
</evidence>
<gene>
    <name evidence="7" type="ORF">SAMN02745229_03193</name>
</gene>
<dbReference type="GO" id="GO:0016491">
    <property type="term" value="F:oxidoreductase activity"/>
    <property type="evidence" value="ECO:0007669"/>
    <property type="project" value="UniProtKB-KW"/>
</dbReference>
<sequence>MGQVLDIIKERSSTRGYTDEKLTAEELDKIIEAGLSAPTGMNKQEIHFTVLNGDNPVLAEIEAEKNRLRNLDKLEHNFYYEAPTVIILSAEAGFKWSQVDAGIAVQNMALAATELGLGNVILGCIYDALHGEKKAYFSEKLALPENYEFEIALAVGHKAVTKEPHTFERDKQVTVL</sequence>
<dbReference type="EMBL" id="FQXK01000031">
    <property type="protein sequence ID" value="SHI49958.1"/>
    <property type="molecule type" value="Genomic_DNA"/>
</dbReference>
<evidence type="ECO:0000256" key="1">
    <source>
        <dbReference type="ARBA" id="ARBA00001917"/>
    </source>
</evidence>
<evidence type="ECO:0000256" key="4">
    <source>
        <dbReference type="ARBA" id="ARBA00022643"/>
    </source>
</evidence>
<name>A0A1M6BN33_BUTFI</name>
<reference evidence="8" key="1">
    <citation type="submission" date="2016-11" db="EMBL/GenBank/DDBJ databases">
        <authorList>
            <person name="Varghese N."/>
            <person name="Submissions S."/>
        </authorList>
    </citation>
    <scope>NUCLEOTIDE SEQUENCE [LARGE SCALE GENOMIC DNA]</scope>
    <source>
        <strain evidence="8">DSM 3071</strain>
    </source>
</reference>
<dbReference type="PANTHER" id="PTHR43673">
    <property type="entry name" value="NAD(P)H NITROREDUCTASE YDGI-RELATED"/>
    <property type="match status" value="1"/>
</dbReference>
<keyword evidence="3" id="KW-0285">Flavoprotein</keyword>
<dbReference type="OrthoDB" id="9783470at2"/>
<comment type="cofactor">
    <cofactor evidence="1">
        <name>FMN</name>
        <dbReference type="ChEBI" id="CHEBI:58210"/>
    </cofactor>
</comment>
<keyword evidence="5" id="KW-0560">Oxidoreductase</keyword>
<comment type="similarity">
    <text evidence="2">Belongs to the nitroreductase family.</text>
</comment>
<dbReference type="Gene3D" id="3.40.109.10">
    <property type="entry name" value="NADH Oxidase"/>
    <property type="match status" value="1"/>
</dbReference>
<dbReference type="GeneID" id="89511739"/>
<organism evidence="7 8">
    <name type="scientific">Butyrivibrio fibrisolvens DSM 3071</name>
    <dbReference type="NCBI Taxonomy" id="1121131"/>
    <lineage>
        <taxon>Bacteria</taxon>
        <taxon>Bacillati</taxon>
        <taxon>Bacillota</taxon>
        <taxon>Clostridia</taxon>
        <taxon>Lachnospirales</taxon>
        <taxon>Lachnospiraceae</taxon>
        <taxon>Butyrivibrio</taxon>
    </lineage>
</organism>
<evidence type="ECO:0000256" key="5">
    <source>
        <dbReference type="ARBA" id="ARBA00023002"/>
    </source>
</evidence>
<evidence type="ECO:0000256" key="3">
    <source>
        <dbReference type="ARBA" id="ARBA00022630"/>
    </source>
</evidence>